<dbReference type="AlphaFoldDB" id="A0A9X5BHN3"/>
<evidence type="ECO:0000259" key="2">
    <source>
        <dbReference type="Pfam" id="PF20251"/>
    </source>
</evidence>
<feature type="chain" id="PRO_5040722135" description="Bacterial Ig-like domain-containing protein" evidence="1">
    <location>
        <begin position="25"/>
        <end position="147"/>
    </location>
</feature>
<evidence type="ECO:0000313" key="3">
    <source>
        <dbReference type="EMBL" id="NBJ93067.1"/>
    </source>
</evidence>
<sequence length="147" mass="16109">MKRCKKAAAMLIGAVLLVSLVGCGAKLGEEFTEEVNTLEGATLTVDEESVSSEGITYTVDNQSETDLNFGQDYSLQKEEKGKWYQLSPANPVAVTMELLWVPAGSSETLEINWDAAYGKLPAGHYRILKNFADNENGYYLAGEFTLE</sequence>
<dbReference type="RefSeq" id="WP_160560146.1">
    <property type="nucleotide sequence ID" value="NZ_QZDT01000015.1"/>
</dbReference>
<feature type="signal peptide" evidence="1">
    <location>
        <begin position="1"/>
        <end position="24"/>
    </location>
</feature>
<keyword evidence="1" id="KW-0732">Signal</keyword>
<proteinExistence type="predicted"/>
<comment type="caution">
    <text evidence="3">The sequence shown here is derived from an EMBL/GenBank/DDBJ whole genome shotgun (WGS) entry which is preliminary data.</text>
</comment>
<dbReference type="Proteomes" id="UP001154420">
    <property type="component" value="Unassembled WGS sequence"/>
</dbReference>
<name>A0A9X5BHN3_9FIRM</name>
<gene>
    <name evidence="3" type="ORF">D5281_10770</name>
</gene>
<accession>A0A9X5BHN3</accession>
<feature type="domain" description="Bacterial Ig-like" evidence="2">
    <location>
        <begin position="39"/>
        <end position="136"/>
    </location>
</feature>
<evidence type="ECO:0000256" key="1">
    <source>
        <dbReference type="SAM" id="SignalP"/>
    </source>
</evidence>
<dbReference type="OrthoDB" id="9779098at2"/>
<organism evidence="3 4">
    <name type="scientific">Parablautia muri</name>
    <dbReference type="NCBI Taxonomy" id="2320879"/>
    <lineage>
        <taxon>Bacteria</taxon>
        <taxon>Bacillati</taxon>
        <taxon>Bacillota</taxon>
        <taxon>Clostridia</taxon>
        <taxon>Lachnospirales</taxon>
        <taxon>Lachnospiraceae</taxon>
        <taxon>Parablautia</taxon>
    </lineage>
</organism>
<dbReference type="InterPro" id="IPR046878">
    <property type="entry name" value="Big_14"/>
</dbReference>
<protein>
    <recommendedName>
        <fullName evidence="2">Bacterial Ig-like domain-containing protein</fullName>
    </recommendedName>
</protein>
<dbReference type="Pfam" id="PF20251">
    <property type="entry name" value="Big_14"/>
    <property type="match status" value="1"/>
</dbReference>
<evidence type="ECO:0000313" key="4">
    <source>
        <dbReference type="Proteomes" id="UP001154420"/>
    </source>
</evidence>
<reference evidence="3" key="1">
    <citation type="submission" date="2018-09" db="EMBL/GenBank/DDBJ databases">
        <title>Murine metabolic-syndrome-specific gut microbial biobank.</title>
        <authorList>
            <person name="Liu C."/>
        </authorList>
    </citation>
    <scope>NUCLEOTIDE SEQUENCE</scope>
    <source>
        <strain evidence="3">D42-62</strain>
    </source>
</reference>
<dbReference type="PROSITE" id="PS51257">
    <property type="entry name" value="PROKAR_LIPOPROTEIN"/>
    <property type="match status" value="1"/>
</dbReference>
<keyword evidence="4" id="KW-1185">Reference proteome</keyword>
<dbReference type="EMBL" id="QZDT01000015">
    <property type="protein sequence ID" value="NBJ93067.1"/>
    <property type="molecule type" value="Genomic_DNA"/>
</dbReference>